<proteinExistence type="predicted"/>
<feature type="region of interest" description="Disordered" evidence="3">
    <location>
        <begin position="217"/>
        <end position="250"/>
    </location>
</feature>
<keyword evidence="6" id="KW-1185">Reference proteome</keyword>
<evidence type="ECO:0000256" key="1">
    <source>
        <dbReference type="PROSITE-ProRule" id="PRU00175"/>
    </source>
</evidence>
<feature type="compositionally biased region" description="Acidic residues" evidence="3">
    <location>
        <begin position="218"/>
        <end position="250"/>
    </location>
</feature>
<dbReference type="SUPFAM" id="SSF57850">
    <property type="entry name" value="RING/U-box"/>
    <property type="match status" value="1"/>
</dbReference>
<dbReference type="PANTHER" id="PTHR46400:SF5">
    <property type="entry name" value="RING-TYPE DOMAIN-CONTAINING PROTEIN"/>
    <property type="match status" value="1"/>
</dbReference>
<organism evidence="5 6">
    <name type="scientific">Cyclostephanos tholiformis</name>
    <dbReference type="NCBI Taxonomy" id="382380"/>
    <lineage>
        <taxon>Eukaryota</taxon>
        <taxon>Sar</taxon>
        <taxon>Stramenopiles</taxon>
        <taxon>Ochrophyta</taxon>
        <taxon>Bacillariophyta</taxon>
        <taxon>Coscinodiscophyceae</taxon>
        <taxon>Thalassiosirophycidae</taxon>
        <taxon>Stephanodiscales</taxon>
        <taxon>Stephanodiscaceae</taxon>
        <taxon>Cyclostephanos</taxon>
    </lineage>
</organism>
<keyword evidence="1" id="KW-0863">Zinc-finger</keyword>
<dbReference type="PROSITE" id="PS50089">
    <property type="entry name" value="ZF_RING_2"/>
    <property type="match status" value="1"/>
</dbReference>
<dbReference type="AlphaFoldDB" id="A0ABD3R5H3"/>
<gene>
    <name evidence="5" type="ORF">ACHAXA_000958</name>
</gene>
<dbReference type="InterPro" id="IPR001841">
    <property type="entry name" value="Znf_RING"/>
</dbReference>
<name>A0ABD3R5H3_9STRA</name>
<accession>A0ABD3R5H3</accession>
<dbReference type="InterPro" id="IPR033276">
    <property type="entry name" value="BB"/>
</dbReference>
<dbReference type="InterPro" id="IPR013083">
    <property type="entry name" value="Znf_RING/FYVE/PHD"/>
</dbReference>
<dbReference type="Pfam" id="PF13639">
    <property type="entry name" value="zf-RING_2"/>
    <property type="match status" value="1"/>
</dbReference>
<feature type="domain" description="RING-type" evidence="4">
    <location>
        <begin position="302"/>
        <end position="343"/>
    </location>
</feature>
<feature type="compositionally biased region" description="Polar residues" evidence="3">
    <location>
        <begin position="45"/>
        <end position="55"/>
    </location>
</feature>
<sequence>MIDSPTKVWPLEVHSPNASNIFQNDDADAHPSPTNGPVKSPQRMKGSSLSQSTATPRLPSARGENDDEEGSNENNRRKYRNENDEFTFSPIVRHADLSSPSNMSVSADDCGTNAAHPFGDDHDVVANYSFPIDGDEINIQSLDIAIDEEEAEEEAEETRGDETEEERMQREIAESVALARQLMAEEAMASYAISAEFLRQNADQFSSEDLAALRAAVAEEDPENDEGAYGNDSDDDEGDDDGGNESDELSYDELLRLGERIGDVKEERWALIAHDKIRQLPTLLWKRSMANGKEENHTLVKCQVCQFPYEEDDELRTLPCKHHFHRECVDSWLQTKDTCALCRKPIC</sequence>
<evidence type="ECO:0000313" key="5">
    <source>
        <dbReference type="EMBL" id="KAL3807988.1"/>
    </source>
</evidence>
<keyword evidence="2" id="KW-0175">Coiled coil</keyword>
<dbReference type="Proteomes" id="UP001530377">
    <property type="component" value="Unassembled WGS sequence"/>
</dbReference>
<dbReference type="SMART" id="SM00184">
    <property type="entry name" value="RING"/>
    <property type="match status" value="1"/>
</dbReference>
<dbReference type="Gene3D" id="3.30.40.10">
    <property type="entry name" value="Zinc/RING finger domain, C3HC4 (zinc finger)"/>
    <property type="match status" value="1"/>
</dbReference>
<evidence type="ECO:0000256" key="2">
    <source>
        <dbReference type="SAM" id="Coils"/>
    </source>
</evidence>
<dbReference type="EMBL" id="JALLPB020000562">
    <property type="protein sequence ID" value="KAL3807988.1"/>
    <property type="molecule type" value="Genomic_DNA"/>
</dbReference>
<evidence type="ECO:0000256" key="3">
    <source>
        <dbReference type="SAM" id="MobiDB-lite"/>
    </source>
</evidence>
<comment type="caution">
    <text evidence="5">The sequence shown here is derived from an EMBL/GenBank/DDBJ whole genome shotgun (WGS) entry which is preliminary data.</text>
</comment>
<protein>
    <recommendedName>
        <fullName evidence="4">RING-type domain-containing protein</fullName>
    </recommendedName>
</protein>
<feature type="coiled-coil region" evidence="2">
    <location>
        <begin position="139"/>
        <end position="168"/>
    </location>
</feature>
<keyword evidence="1" id="KW-0862">Zinc</keyword>
<reference evidence="5 6" key="1">
    <citation type="submission" date="2024-10" db="EMBL/GenBank/DDBJ databases">
        <title>Updated reference genomes for cyclostephanoid diatoms.</title>
        <authorList>
            <person name="Roberts W.R."/>
            <person name="Alverson A.J."/>
        </authorList>
    </citation>
    <scope>NUCLEOTIDE SEQUENCE [LARGE SCALE GENOMIC DNA]</scope>
    <source>
        <strain evidence="5 6">AJA228-03</strain>
    </source>
</reference>
<evidence type="ECO:0000313" key="6">
    <source>
        <dbReference type="Proteomes" id="UP001530377"/>
    </source>
</evidence>
<evidence type="ECO:0000259" key="4">
    <source>
        <dbReference type="PROSITE" id="PS50089"/>
    </source>
</evidence>
<keyword evidence="1" id="KW-0479">Metal-binding</keyword>
<dbReference type="GO" id="GO:0008270">
    <property type="term" value="F:zinc ion binding"/>
    <property type="evidence" value="ECO:0007669"/>
    <property type="project" value="UniProtKB-KW"/>
</dbReference>
<feature type="region of interest" description="Disordered" evidence="3">
    <location>
        <begin position="1"/>
        <end position="87"/>
    </location>
</feature>
<feature type="compositionally biased region" description="Basic and acidic residues" evidence="3">
    <location>
        <begin position="74"/>
        <end position="83"/>
    </location>
</feature>
<dbReference type="PANTHER" id="PTHR46400">
    <property type="entry name" value="RING/U-BOX SUPERFAMILY PROTEIN"/>
    <property type="match status" value="1"/>
</dbReference>